<keyword evidence="7" id="KW-1185">Reference proteome</keyword>
<accession>D1BXZ9</accession>
<feature type="transmembrane region" description="Helical" evidence="4">
    <location>
        <begin position="1230"/>
        <end position="1249"/>
    </location>
</feature>
<evidence type="ECO:0000313" key="6">
    <source>
        <dbReference type="EMBL" id="ACZ31790.1"/>
    </source>
</evidence>
<dbReference type="EMBL" id="CP001821">
    <property type="protein sequence ID" value="ACZ31790.1"/>
    <property type="molecule type" value="Genomic_DNA"/>
</dbReference>
<feature type="transmembrane region" description="Helical" evidence="4">
    <location>
        <begin position="1168"/>
        <end position="1187"/>
    </location>
</feature>
<feature type="short sequence motif" description="DGA/G" evidence="2">
    <location>
        <begin position="281"/>
        <end position="283"/>
    </location>
</feature>
<evidence type="ECO:0000256" key="4">
    <source>
        <dbReference type="SAM" id="Phobius"/>
    </source>
</evidence>
<dbReference type="eggNOG" id="COG1752">
    <property type="taxonomic scope" value="Bacteria"/>
</dbReference>
<proteinExistence type="predicted"/>
<feature type="short sequence motif" description="GXSXG" evidence="2">
    <location>
        <begin position="75"/>
        <end position="79"/>
    </location>
</feature>
<dbReference type="InterPro" id="IPR019894">
    <property type="entry name" value="Patatin-related_protein"/>
</dbReference>
<feature type="active site" description="Proton acceptor" evidence="2">
    <location>
        <position position="281"/>
    </location>
</feature>
<keyword evidence="4" id="KW-0812">Transmembrane</keyword>
<evidence type="ECO:0000256" key="3">
    <source>
        <dbReference type="SAM" id="MobiDB-lite"/>
    </source>
</evidence>
<feature type="region of interest" description="Disordered" evidence="3">
    <location>
        <begin position="596"/>
        <end position="615"/>
    </location>
</feature>
<evidence type="ECO:0000256" key="2">
    <source>
        <dbReference type="PROSITE-ProRule" id="PRU01161"/>
    </source>
</evidence>
<dbReference type="Pfam" id="PF01734">
    <property type="entry name" value="Patatin"/>
    <property type="match status" value="1"/>
</dbReference>
<dbReference type="InterPro" id="IPR002641">
    <property type="entry name" value="PNPLA_dom"/>
</dbReference>
<comment type="caution">
    <text evidence="2">Lacks conserved residue(s) required for the propagation of feature annotation.</text>
</comment>
<dbReference type="Proteomes" id="UP000002255">
    <property type="component" value="Chromosome"/>
</dbReference>
<keyword evidence="1 2" id="KW-0443">Lipid metabolism</keyword>
<evidence type="ECO:0000256" key="1">
    <source>
        <dbReference type="ARBA" id="ARBA00023098"/>
    </source>
</evidence>
<gene>
    <name evidence="6" type="ordered locus">Xcel_2776</name>
</gene>
<dbReference type="Pfam" id="PF11856">
    <property type="entry name" value="DUF3376"/>
    <property type="match status" value="1"/>
</dbReference>
<keyword evidence="2" id="KW-0378">Hydrolase</keyword>
<dbReference type="NCBIfam" id="TIGR03607">
    <property type="entry name" value="patatin-like protein"/>
    <property type="match status" value="1"/>
</dbReference>
<dbReference type="Gene3D" id="3.40.1090.10">
    <property type="entry name" value="Cytosolic phospholipase A2 catalytic domain"/>
    <property type="match status" value="2"/>
</dbReference>
<feature type="transmembrane region" description="Helical" evidence="4">
    <location>
        <begin position="1054"/>
        <end position="1073"/>
    </location>
</feature>
<dbReference type="SUPFAM" id="SSF52151">
    <property type="entry name" value="FabD/lysophospholipase-like"/>
    <property type="match status" value="1"/>
</dbReference>
<name>D1BXZ9_XYLCX</name>
<feature type="transmembrane region" description="Helical" evidence="4">
    <location>
        <begin position="1127"/>
        <end position="1148"/>
    </location>
</feature>
<dbReference type="InterPro" id="IPR024282">
    <property type="entry name" value="DUF3376"/>
</dbReference>
<dbReference type="InterPro" id="IPR016035">
    <property type="entry name" value="Acyl_Trfase/lysoPLipase"/>
</dbReference>
<feature type="domain" description="PNPLA" evidence="5">
    <location>
        <begin position="24"/>
        <end position="294"/>
    </location>
</feature>
<keyword evidence="2" id="KW-0442">Lipid degradation</keyword>
<feature type="transmembrane region" description="Helical" evidence="4">
    <location>
        <begin position="1085"/>
        <end position="1106"/>
    </location>
</feature>
<feature type="transmembrane region" description="Helical" evidence="4">
    <location>
        <begin position="1269"/>
        <end position="1290"/>
    </location>
</feature>
<keyword evidence="4" id="KW-1133">Transmembrane helix</keyword>
<dbReference type="GO" id="GO:0016787">
    <property type="term" value="F:hydrolase activity"/>
    <property type="evidence" value="ECO:0007669"/>
    <property type="project" value="UniProtKB-UniRule"/>
</dbReference>
<feature type="transmembrane region" description="Helical" evidence="4">
    <location>
        <begin position="1028"/>
        <end position="1047"/>
    </location>
</feature>
<dbReference type="PROSITE" id="PS51635">
    <property type="entry name" value="PNPLA"/>
    <property type="match status" value="1"/>
</dbReference>
<dbReference type="KEGG" id="xce:Xcel_2776"/>
<organism evidence="6 7">
    <name type="scientific">Xylanimonas cellulosilytica (strain DSM 15894 / JCM 12276 / CECT 5975 / KCTC 9989 / LMG 20990 / NBRC 107835 / XIL07)</name>
    <dbReference type="NCBI Taxonomy" id="446471"/>
    <lineage>
        <taxon>Bacteria</taxon>
        <taxon>Bacillati</taxon>
        <taxon>Actinomycetota</taxon>
        <taxon>Actinomycetes</taxon>
        <taxon>Micrococcales</taxon>
        <taxon>Promicromonosporaceae</taxon>
        <taxon>Xylanimonas</taxon>
    </lineage>
</organism>
<protein>
    <submittedName>
        <fullName evidence="6">Patatin</fullName>
    </submittedName>
</protein>
<feature type="active site" description="Nucleophile" evidence="2">
    <location>
        <position position="77"/>
    </location>
</feature>
<reference evidence="6 7" key="2">
    <citation type="journal article" date="2010" name="Stand. Genomic Sci.">
        <title>Complete genome sequence of Xylanimonas cellulosilytica type strain (XIL07).</title>
        <authorList>
            <person name="Foster B."/>
            <person name="Pukall R."/>
            <person name="Abt B."/>
            <person name="Nolan M."/>
            <person name="Glavina Del Rio T."/>
            <person name="Chen F."/>
            <person name="Lucas S."/>
            <person name="Tice H."/>
            <person name="Pitluck S."/>
            <person name="Cheng J.-F."/>
            <person name="Chertkov O."/>
            <person name="Brettin T."/>
            <person name="Han C."/>
            <person name="Detter J.C."/>
            <person name="Bruce D."/>
            <person name="Goodwin L."/>
            <person name="Ivanova N."/>
            <person name="Mavromatis K."/>
            <person name="Pati A."/>
            <person name="Mikhailova N."/>
            <person name="Chen A."/>
            <person name="Palaniappan K."/>
            <person name="Land M."/>
            <person name="Hauser L."/>
            <person name="Chang Y.-J."/>
            <person name="Jeffries C.D."/>
            <person name="Chain P."/>
            <person name="Rohde M."/>
            <person name="Goeker M."/>
            <person name="Bristow J."/>
            <person name="Eisen J.A."/>
            <person name="Markowitz V."/>
            <person name="Hugenholtz P."/>
            <person name="Kyrpides N.C."/>
            <person name="Klenk H.-P."/>
            <person name="Lapidus A."/>
        </authorList>
    </citation>
    <scope>NUCLEOTIDE SEQUENCE [LARGE SCALE GENOMIC DNA]</scope>
    <source>
        <strain evidence="7">DSM 15894 / CECT 5975 / LMG 20990 / XIL07</strain>
    </source>
</reference>
<dbReference type="GO" id="GO:0016042">
    <property type="term" value="P:lipid catabolic process"/>
    <property type="evidence" value="ECO:0007669"/>
    <property type="project" value="UniProtKB-UniRule"/>
</dbReference>
<reference evidence="7" key="1">
    <citation type="submission" date="2009-11" db="EMBL/GenBank/DDBJ databases">
        <title>The complete chromosome of Xylanimonas cellulosilytica DSM 15894.</title>
        <authorList>
            <consortium name="US DOE Joint Genome Institute (JGI-PGF)"/>
            <person name="Lucas S."/>
            <person name="Copeland A."/>
            <person name="Lapidus A."/>
            <person name="Glavina del Rio T."/>
            <person name="Dalin E."/>
            <person name="Tice H."/>
            <person name="Bruce D."/>
            <person name="Goodwin L."/>
            <person name="Pitluck S."/>
            <person name="Kyrpides N."/>
            <person name="Mavromatis K."/>
            <person name="Ivanova N."/>
            <person name="Mikhailova N."/>
            <person name="Foster B."/>
            <person name="Clum A."/>
            <person name="Brettin T."/>
            <person name="Detter J.C."/>
            <person name="Han C."/>
            <person name="Larimer F."/>
            <person name="Land M."/>
            <person name="Hauser L."/>
            <person name="Markowitz V."/>
            <person name="Cheng J.F."/>
            <person name="Hugenholtz P."/>
            <person name="Woyke T."/>
            <person name="Wu D."/>
            <person name="Gehrich-Schroeter G."/>
            <person name="Schneider S."/>
            <person name="Pukall S.R."/>
            <person name="Klenk H.P."/>
            <person name="Eisen J.A."/>
        </authorList>
    </citation>
    <scope>NUCLEOTIDE SEQUENCE [LARGE SCALE GENOMIC DNA]</scope>
    <source>
        <strain evidence="7">DSM 15894 / CECT 5975 / LMG 20990 / XIL07</strain>
    </source>
</reference>
<evidence type="ECO:0000259" key="5">
    <source>
        <dbReference type="PROSITE" id="PS51635"/>
    </source>
</evidence>
<dbReference type="HOGENOM" id="CLU_255436_0_0_11"/>
<dbReference type="RefSeq" id="WP_012879532.1">
    <property type="nucleotide sequence ID" value="NC_013530.1"/>
</dbReference>
<dbReference type="OrthoDB" id="8728704at2"/>
<dbReference type="STRING" id="446471.Xcel_2776"/>
<keyword evidence="4" id="KW-0472">Membrane</keyword>
<sequence>MPSDAAHERATPARAEAEELRLALVLNGGVSLAVWMGGVALEIDRLAKAVRGGDTPYDALLTATASTAVVDVIAGTSAGGINGAALALAQVNTKADIGQLREVWSTQGQIDVLLREPFRGKPSSLLRGDDYFLPELHRAMHMLATPFEARPGAKIDVTLTTTLLKGWQDVTVDDFGELIPQTINTGRFHFTNQNGADGDHHRDDFAAERIETTATALGLAARATAGFPFAFEPTFVPVHEAAAPGVDDKHRVDMSRYASWADQRKGVDADAREDRSRYAVDGGVLANTPVQHVLDVIDRRQAAGPVRRALVLVFPHAPQPVASIDPDKRSDPPTATGALAGVVGSILAHSSRSYIENIESHNRRAGDWRGSQEQILTAFREQDGAPAAAARSAGLEGRQAVRRLYATLQPAWQQYRHERMRHAARSLARKVDAREQWTYERIRRGAEAAQRAWPEPDLPYAPARFQWDSPTWQNTYLRNGPWRWGDTPAVGVVESVAAVLRSALGVVNPDRPEDATRIARLSDAREKVGRSSREIVRLRRDEIDAAWVENPYLRALEPSEDYWTARIVSYARAMGHEAPGTDARLRDLLRRCEPAEDSRSAAATTGARDDGRDDARTDALDELRGRAVVGATVRENVMEAIGALIAVKEDLRALSEAVRASTPRGTAPASDLPAWCDFVYAARLHREPTAEPARILLRLLALDAGTRLMSRGTTTGSNLPVRLAELSLRVEHPWAHYSRTPGDKAAGLDLARFGGFLKRSWRINDWIWGRLDAVTMLCQIVLDPDRLRRLQTLSGQTPEDFADTTFTSLRASLFGDTDAAGIPGLEAIETAARAEWVEALTAPRAIKQHLPAVARWAALPQQVDVILEELPVLVAAIGIDRVDGAAARTRGTRFAAELDSGEFLAEVAAAAASPAKEARLRTGWRALELFDRAGIGREDFHEEVGSDAMLRAGASALGTLATVVDTDIGRVPAAKPVTSAFRGAMMLPYWLIRGLTGGGAVAKFLATGALVVGGMVLALSLFGVLGGASATAGVVGGAVVLAAFAYAALKSGSLLHPVALLAPVGPLLAYALASGSTDAKDAGSRVLVILAAVAALYLLGTIPWPLRSPLKELGTGWLRFRAVLSSRWPLFVVTAAVSIGVLVAVVLWWQDAWTGIRAVASWLAEQPWWVQSLIAAGVVVVGSLVAYRRGVVLRQWRVPVAKAVTARAEAPDVIEGDFVEDDLENPSGVAANWAPVYGAGYLLVGILFVHLWPTGTQDGTPAWVRFTEWWLVVVGVLLCLLAPLVVARGVHQGVQARMEATWRLEATLAGASRSEMTRAQVLLDNLVRADQAYRYLVRSAAPGHAGTDAGALRLTRKGSALLAELERRSGEALRSTIKGAPTR</sequence>
<evidence type="ECO:0000313" key="7">
    <source>
        <dbReference type="Proteomes" id="UP000002255"/>
    </source>
</evidence>